<dbReference type="InterPro" id="IPR001789">
    <property type="entry name" value="Sig_transdc_resp-reg_receiver"/>
</dbReference>
<dbReference type="InterPro" id="IPR036890">
    <property type="entry name" value="HATPase_C_sf"/>
</dbReference>
<evidence type="ECO:0000256" key="22">
    <source>
        <dbReference type="ARBA" id="ARBA00074306"/>
    </source>
</evidence>
<keyword evidence="15 27" id="KW-1133">Transmembrane helix</keyword>
<evidence type="ECO:0000256" key="12">
    <source>
        <dbReference type="ARBA" id="ARBA00022777"/>
    </source>
</evidence>
<feature type="compositionally biased region" description="Basic and acidic residues" evidence="26">
    <location>
        <begin position="741"/>
        <end position="754"/>
    </location>
</feature>
<dbReference type="SUPFAM" id="SSF47384">
    <property type="entry name" value="Homodimeric domain of signal transducing histidine kinase"/>
    <property type="match status" value="1"/>
</dbReference>
<evidence type="ECO:0000256" key="19">
    <source>
        <dbReference type="ARBA" id="ARBA00023157"/>
    </source>
</evidence>
<dbReference type="InterPro" id="IPR029016">
    <property type="entry name" value="GAF-like_dom_sf"/>
</dbReference>
<dbReference type="SMART" id="SM00388">
    <property type="entry name" value="HisKA"/>
    <property type="match status" value="1"/>
</dbReference>
<dbReference type="CDD" id="cd16922">
    <property type="entry name" value="HATPase_EvgS-ArcB-TorS-like"/>
    <property type="match status" value="1"/>
</dbReference>
<dbReference type="InterPro" id="IPR058544">
    <property type="entry name" value="ETR1_N"/>
</dbReference>
<dbReference type="InterPro" id="IPR011006">
    <property type="entry name" value="CheY-like_superfamily"/>
</dbReference>
<evidence type="ECO:0000256" key="17">
    <source>
        <dbReference type="ARBA" id="ARBA00023012"/>
    </source>
</evidence>
<dbReference type="GO" id="GO:0005524">
    <property type="term" value="F:ATP binding"/>
    <property type="evidence" value="ECO:0007669"/>
    <property type="project" value="UniProtKB-KW"/>
</dbReference>
<dbReference type="SUPFAM" id="SSF47226">
    <property type="entry name" value="Histidine-containing phosphotransfer domain, HPT domain"/>
    <property type="match status" value="1"/>
</dbReference>
<dbReference type="InterPro" id="IPR003661">
    <property type="entry name" value="HisK_dim/P_dom"/>
</dbReference>
<keyword evidence="10" id="KW-0547">Nucleotide-binding</keyword>
<dbReference type="InterPro" id="IPR036097">
    <property type="entry name" value="HisK_dim/P_sf"/>
</dbReference>
<dbReference type="EMBL" id="JACJPW010000009">
    <property type="protein sequence ID" value="MBD2180475.1"/>
    <property type="molecule type" value="Genomic_DNA"/>
</dbReference>
<dbReference type="Gene3D" id="3.30.450.20">
    <property type="entry name" value="PAS domain"/>
    <property type="match status" value="1"/>
</dbReference>
<dbReference type="Pfam" id="PF25487">
    <property type="entry name" value="ETR1_N"/>
    <property type="match status" value="1"/>
</dbReference>
<dbReference type="Pfam" id="PF00072">
    <property type="entry name" value="Response_reg"/>
    <property type="match status" value="1"/>
</dbReference>
<dbReference type="InterPro" id="IPR000014">
    <property type="entry name" value="PAS"/>
</dbReference>
<dbReference type="CDD" id="cd17546">
    <property type="entry name" value="REC_hyHK_CKI1_RcsC-like"/>
    <property type="match status" value="1"/>
</dbReference>
<evidence type="ECO:0000256" key="11">
    <source>
        <dbReference type="ARBA" id="ARBA00022745"/>
    </source>
</evidence>
<evidence type="ECO:0000256" key="27">
    <source>
        <dbReference type="SAM" id="Phobius"/>
    </source>
</evidence>
<dbReference type="Pfam" id="PF00512">
    <property type="entry name" value="HisKA"/>
    <property type="match status" value="1"/>
</dbReference>
<dbReference type="InterPro" id="IPR036641">
    <property type="entry name" value="HPT_dom_sf"/>
</dbReference>
<dbReference type="PROSITE" id="PS50110">
    <property type="entry name" value="RESPONSE_REGULATORY"/>
    <property type="match status" value="1"/>
</dbReference>
<dbReference type="PANTHER" id="PTHR45339">
    <property type="entry name" value="HYBRID SIGNAL TRANSDUCTION HISTIDINE KINASE J"/>
    <property type="match status" value="1"/>
</dbReference>
<dbReference type="PROSITE" id="PS50109">
    <property type="entry name" value="HIS_KIN"/>
    <property type="match status" value="1"/>
</dbReference>
<dbReference type="SUPFAM" id="SSF55874">
    <property type="entry name" value="ATPase domain of HSP90 chaperone/DNA topoisomerase II/histidine kinase"/>
    <property type="match status" value="1"/>
</dbReference>
<sequence>MWELLQQLLSPTQYIPHGHCYLWQTPLVWLHIVSDLAIASAYFSIPAMLIYFICKRQDIPFSGIFALFGAFIILCGTGHLLEIWTLWHPAYWLSGLEKALTGLVSCFTAGQMVTLLPHFLALKTPEQLEKINRELEKEIAERQRAEEVLHNVVVATASVTGEEFFSAVVSHLAAALGVRYAFIAQTVRNQPDKLQTLACWADNKLGENFEYDLIGTPCEPVIKQGKLFFYPERTQELFPQAKGVVAMGAVCYLGVPLLDSLQQVIGVLCINNDKPLQDVESAKGIMKIFAARAAAEVQRKWAQESLCQALDELEIRVEERTAELSKTLNSLKAEIVERKKVELALEQERQQLRQIITHAPVAMAMLDTEMRYIAYSDRWLKDYNLEGQNLNGRSHYEVLPNLAKLFKPIYYQALQGEVISKPEEALELEDGNKLYLRWAVQPWYAQTDLVLVENKFNNSKSYITNRKSHIGGIVIVTQIINELVEAREAALQASRMKSAFLANMSHEIRTPMNGILGMTDLLLKTPLTKQQEEFVLLLKLSAEHQQALINDLLDFSKLEVGKMRLEMQEFNLKKSIEEIVSILQIQSHAKALELRTAIAPNLPEKLIGDPHRLTQIITNLVGNAIKFTDFGEVVLTVTNHQNKSGITREDCEKTINSECCILFAIRDTGIGIAPENKKKLFQSFSQLDSSTTRAYGGTGLGLAICKQLVELMGGEIGVKSELGKGSEFWFAVPFQISPERERNKTEGDIERRGEGNAPPEQPPIVNYRSPREKLKILLVEDTPINQKVVLNQLKFLGYEADCTANGQEALDRMASIAYDLVLMDCQMPMLDGYETTKRIRTQSGDDRHIVIIALTAHAMKEDREKCLAAGMDDYLTKPVSMEQLSAAIERWMHKYDKGRKIVDKKVSGENTNSQLQPPVDNRIRPELPMPSFSEEIIDRERLKEITRGSSEFQLELLQAFMEDAPTYIEEAKQALLSGDAQTLARRAHQIKGGSATVAIRFMPDLALTLQKQAELNQLDGADLIITEMENILERVKTFIANWESVIDNG</sequence>
<keyword evidence="9 27" id="KW-0812">Transmembrane</keyword>
<reference evidence="31" key="1">
    <citation type="journal article" date="2015" name="ISME J.">
        <title>Draft Genome Sequence of Streptomyces incarnatus NRRL8089, which Produces the Nucleoside Antibiotic Sinefungin.</title>
        <authorList>
            <person name="Oshima K."/>
            <person name="Hattori M."/>
            <person name="Shimizu H."/>
            <person name="Fukuda K."/>
            <person name="Nemoto M."/>
            <person name="Inagaki K."/>
            <person name="Tamura T."/>
        </authorList>
    </citation>
    <scope>NUCLEOTIDE SEQUENCE</scope>
    <source>
        <strain evidence="31">FACHB-1375</strain>
    </source>
</reference>
<evidence type="ECO:0000256" key="4">
    <source>
        <dbReference type="ARBA" id="ARBA00006402"/>
    </source>
</evidence>
<dbReference type="NCBIfam" id="TIGR00229">
    <property type="entry name" value="sensory_box"/>
    <property type="match status" value="1"/>
</dbReference>
<evidence type="ECO:0000256" key="5">
    <source>
        <dbReference type="ARBA" id="ARBA00009842"/>
    </source>
</evidence>
<dbReference type="Proteomes" id="UP000641646">
    <property type="component" value="Unassembled WGS sequence"/>
</dbReference>
<feature type="domain" description="Histidine kinase" evidence="28">
    <location>
        <begin position="503"/>
        <end position="736"/>
    </location>
</feature>
<organism evidence="31 32">
    <name type="scientific">Aerosakkonema funiforme FACHB-1375</name>
    <dbReference type="NCBI Taxonomy" id="2949571"/>
    <lineage>
        <taxon>Bacteria</taxon>
        <taxon>Bacillati</taxon>
        <taxon>Cyanobacteriota</taxon>
        <taxon>Cyanophyceae</taxon>
        <taxon>Oscillatoriophycideae</taxon>
        <taxon>Aerosakkonematales</taxon>
        <taxon>Aerosakkonemataceae</taxon>
        <taxon>Aerosakkonema</taxon>
    </lineage>
</organism>
<dbReference type="CDD" id="cd00082">
    <property type="entry name" value="HisKA"/>
    <property type="match status" value="1"/>
</dbReference>
<evidence type="ECO:0000256" key="18">
    <source>
        <dbReference type="ARBA" id="ARBA00023136"/>
    </source>
</evidence>
<evidence type="ECO:0000256" key="1">
    <source>
        <dbReference type="ARBA" id="ARBA00000085"/>
    </source>
</evidence>
<proteinExistence type="inferred from homology"/>
<evidence type="ECO:0000256" key="9">
    <source>
        <dbReference type="ARBA" id="ARBA00022692"/>
    </source>
</evidence>
<keyword evidence="16" id="KW-0186">Copper</keyword>
<feature type="domain" description="Response regulatory" evidence="29">
    <location>
        <begin position="775"/>
        <end position="892"/>
    </location>
</feature>
<dbReference type="RefSeq" id="WP_190462724.1">
    <property type="nucleotide sequence ID" value="NZ_JACJPW010000009.1"/>
</dbReference>
<evidence type="ECO:0000259" key="29">
    <source>
        <dbReference type="PROSITE" id="PS50110"/>
    </source>
</evidence>
<keyword evidence="32" id="KW-1185">Reference proteome</keyword>
<comment type="caution">
    <text evidence="31">The sequence shown here is derived from an EMBL/GenBank/DDBJ whole genome shotgun (WGS) entry which is preliminary data.</text>
</comment>
<reference evidence="31" key="2">
    <citation type="submission" date="2020-08" db="EMBL/GenBank/DDBJ databases">
        <authorList>
            <person name="Chen M."/>
            <person name="Teng W."/>
            <person name="Zhao L."/>
            <person name="Hu C."/>
            <person name="Zhou Y."/>
            <person name="Han B."/>
            <person name="Song L."/>
            <person name="Shu W."/>
        </authorList>
    </citation>
    <scope>NUCLEOTIDE SEQUENCE</scope>
    <source>
        <strain evidence="31">FACHB-1375</strain>
    </source>
</reference>
<evidence type="ECO:0000256" key="3">
    <source>
        <dbReference type="ARBA" id="ARBA00004477"/>
    </source>
</evidence>
<dbReference type="EC" id="2.7.13.3" evidence="6"/>
<evidence type="ECO:0000256" key="10">
    <source>
        <dbReference type="ARBA" id="ARBA00022741"/>
    </source>
</evidence>
<evidence type="ECO:0000256" key="6">
    <source>
        <dbReference type="ARBA" id="ARBA00012438"/>
    </source>
</evidence>
<dbReference type="AlphaFoldDB" id="A0A926VB71"/>
<evidence type="ECO:0000256" key="13">
    <source>
        <dbReference type="ARBA" id="ARBA00022824"/>
    </source>
</evidence>
<dbReference type="Gene3D" id="3.30.450.40">
    <property type="match status" value="1"/>
</dbReference>
<evidence type="ECO:0000256" key="14">
    <source>
        <dbReference type="ARBA" id="ARBA00022840"/>
    </source>
</evidence>
<evidence type="ECO:0000256" key="24">
    <source>
        <dbReference type="PROSITE-ProRule" id="PRU00169"/>
    </source>
</evidence>
<keyword evidence="19" id="KW-1015">Disulfide bond</keyword>
<feature type="coiled-coil region" evidence="25">
    <location>
        <begin position="310"/>
        <end position="351"/>
    </location>
</feature>
<dbReference type="InterPro" id="IPR035965">
    <property type="entry name" value="PAS-like_dom_sf"/>
</dbReference>
<evidence type="ECO:0000256" key="25">
    <source>
        <dbReference type="SAM" id="Coils"/>
    </source>
</evidence>
<dbReference type="InterPro" id="IPR004358">
    <property type="entry name" value="Sig_transdc_His_kin-like_C"/>
</dbReference>
<dbReference type="InterPro" id="IPR003018">
    <property type="entry name" value="GAF"/>
</dbReference>
<evidence type="ECO:0000256" key="20">
    <source>
        <dbReference type="ARBA" id="ARBA00064003"/>
    </source>
</evidence>
<dbReference type="Gene3D" id="3.30.565.10">
    <property type="entry name" value="Histidine kinase-like ATPase, C-terminal domain"/>
    <property type="match status" value="1"/>
</dbReference>
<dbReference type="Pfam" id="PF08448">
    <property type="entry name" value="PAS_4"/>
    <property type="match status" value="1"/>
</dbReference>
<evidence type="ECO:0000313" key="32">
    <source>
        <dbReference type="Proteomes" id="UP000641646"/>
    </source>
</evidence>
<dbReference type="InterPro" id="IPR005467">
    <property type="entry name" value="His_kinase_dom"/>
</dbReference>
<keyword evidence="7 24" id="KW-0597">Phosphoprotein</keyword>
<dbReference type="SUPFAM" id="SSF55785">
    <property type="entry name" value="PYP-like sensor domain (PAS domain)"/>
    <property type="match status" value="1"/>
</dbReference>
<keyword evidence="8" id="KW-0808">Transferase</keyword>
<feature type="region of interest" description="Disordered" evidence="26">
    <location>
        <begin position="741"/>
        <end position="766"/>
    </location>
</feature>
<feature type="modified residue" description="Phosphohistidine" evidence="23">
    <location>
        <position position="988"/>
    </location>
</feature>
<comment type="catalytic activity">
    <reaction evidence="1">
        <text>ATP + protein L-histidine = ADP + protein N-phospho-L-histidine.</text>
        <dbReference type="EC" id="2.7.13.3"/>
    </reaction>
</comment>
<comment type="cofactor">
    <cofactor evidence="2">
        <name>Cu cation</name>
        <dbReference type="ChEBI" id="CHEBI:23378"/>
    </cofactor>
</comment>
<evidence type="ECO:0000256" key="8">
    <source>
        <dbReference type="ARBA" id="ARBA00022679"/>
    </source>
</evidence>
<dbReference type="SMART" id="SM00448">
    <property type="entry name" value="REC"/>
    <property type="match status" value="1"/>
</dbReference>
<comment type="similarity">
    <text evidence="4">In the N-terminal section; belongs to the phytochrome family.</text>
</comment>
<evidence type="ECO:0000256" key="23">
    <source>
        <dbReference type="PROSITE-ProRule" id="PRU00110"/>
    </source>
</evidence>
<keyword evidence="13" id="KW-0256">Endoplasmic reticulum</keyword>
<dbReference type="InterPro" id="IPR013656">
    <property type="entry name" value="PAS_4"/>
</dbReference>
<keyword evidence="11" id="KW-0936">Ethylene signaling pathway</keyword>
<comment type="subcellular location">
    <subcellularLocation>
        <location evidence="3">Endoplasmic reticulum membrane</location>
        <topology evidence="3">Multi-pass membrane protein</topology>
    </subcellularLocation>
</comment>
<evidence type="ECO:0000256" key="7">
    <source>
        <dbReference type="ARBA" id="ARBA00022553"/>
    </source>
</evidence>
<feature type="transmembrane region" description="Helical" evidence="27">
    <location>
        <begin position="64"/>
        <end position="87"/>
    </location>
</feature>
<dbReference type="SUPFAM" id="SSF55781">
    <property type="entry name" value="GAF domain-like"/>
    <property type="match status" value="1"/>
</dbReference>
<evidence type="ECO:0000313" key="31">
    <source>
        <dbReference type="EMBL" id="MBD2180475.1"/>
    </source>
</evidence>
<dbReference type="Gene3D" id="1.20.120.160">
    <property type="entry name" value="HPT domain"/>
    <property type="match status" value="1"/>
</dbReference>
<dbReference type="Pfam" id="PF01590">
    <property type="entry name" value="GAF"/>
    <property type="match status" value="1"/>
</dbReference>
<evidence type="ECO:0000256" key="26">
    <source>
        <dbReference type="SAM" id="MobiDB-lite"/>
    </source>
</evidence>
<evidence type="ECO:0000256" key="21">
    <source>
        <dbReference type="ARBA" id="ARBA00068150"/>
    </source>
</evidence>
<evidence type="ECO:0000256" key="15">
    <source>
        <dbReference type="ARBA" id="ARBA00022989"/>
    </source>
</evidence>
<dbReference type="SMART" id="SM00387">
    <property type="entry name" value="HATPase_c"/>
    <property type="match status" value="1"/>
</dbReference>
<dbReference type="CDD" id="cd00088">
    <property type="entry name" value="HPT"/>
    <property type="match status" value="1"/>
</dbReference>
<dbReference type="PANTHER" id="PTHR45339:SF5">
    <property type="entry name" value="HISTIDINE KINASE"/>
    <property type="match status" value="1"/>
</dbReference>
<feature type="domain" description="HPt" evidence="30">
    <location>
        <begin position="949"/>
        <end position="1049"/>
    </location>
</feature>
<dbReference type="PRINTS" id="PR00344">
    <property type="entry name" value="BCTRLSENSOR"/>
</dbReference>
<dbReference type="Pfam" id="PF02518">
    <property type="entry name" value="HATPase_c"/>
    <property type="match status" value="1"/>
</dbReference>
<evidence type="ECO:0000259" key="28">
    <source>
        <dbReference type="PROSITE" id="PS50109"/>
    </source>
</evidence>
<dbReference type="GO" id="GO:0000155">
    <property type="term" value="F:phosphorelay sensor kinase activity"/>
    <property type="evidence" value="ECO:0007669"/>
    <property type="project" value="InterPro"/>
</dbReference>
<keyword evidence="12" id="KW-0418">Kinase</keyword>
<keyword evidence="14" id="KW-0067">ATP-binding</keyword>
<evidence type="ECO:0000256" key="16">
    <source>
        <dbReference type="ARBA" id="ARBA00023008"/>
    </source>
</evidence>
<evidence type="ECO:0000259" key="30">
    <source>
        <dbReference type="PROSITE" id="PS50894"/>
    </source>
</evidence>
<dbReference type="FunFam" id="1.10.287.130:FF:000002">
    <property type="entry name" value="Two-component osmosensing histidine kinase"/>
    <property type="match status" value="1"/>
</dbReference>
<name>A0A926VB71_9CYAN</name>
<dbReference type="PROSITE" id="PS50894">
    <property type="entry name" value="HPT"/>
    <property type="match status" value="1"/>
</dbReference>
<keyword evidence="18 27" id="KW-0472">Membrane</keyword>
<dbReference type="Pfam" id="PF01627">
    <property type="entry name" value="Hpt"/>
    <property type="match status" value="1"/>
</dbReference>
<keyword evidence="17" id="KW-0902">Two-component regulatory system</keyword>
<keyword evidence="25" id="KW-0175">Coiled coil</keyword>
<dbReference type="SUPFAM" id="SSF52172">
    <property type="entry name" value="CheY-like"/>
    <property type="match status" value="1"/>
</dbReference>
<dbReference type="FunFam" id="3.30.565.10:FF:000010">
    <property type="entry name" value="Sensor histidine kinase RcsC"/>
    <property type="match status" value="1"/>
</dbReference>
<dbReference type="GO" id="GO:0005886">
    <property type="term" value="C:plasma membrane"/>
    <property type="evidence" value="ECO:0007669"/>
    <property type="project" value="UniProtKB-SubCell"/>
</dbReference>
<comment type="subunit">
    <text evidence="20">At low DSF concentrations, interacts with RpfF.</text>
</comment>
<dbReference type="InterPro" id="IPR003594">
    <property type="entry name" value="HATPase_dom"/>
</dbReference>
<dbReference type="Gene3D" id="3.40.50.2300">
    <property type="match status" value="1"/>
</dbReference>
<dbReference type="Gene3D" id="1.10.287.130">
    <property type="match status" value="1"/>
</dbReference>
<feature type="modified residue" description="4-aspartylphosphate" evidence="24">
    <location>
        <position position="824"/>
    </location>
</feature>
<comment type="similarity">
    <text evidence="5">Belongs to the ethylene receptor family.</text>
</comment>
<accession>A0A926VB71</accession>
<feature type="transmembrane region" description="Helical" evidence="27">
    <location>
        <begin position="28"/>
        <end position="52"/>
    </location>
</feature>
<evidence type="ECO:0000256" key="2">
    <source>
        <dbReference type="ARBA" id="ARBA00001935"/>
    </source>
</evidence>
<dbReference type="InterPro" id="IPR008207">
    <property type="entry name" value="Sig_transdc_His_kin_Hpt_dom"/>
</dbReference>
<dbReference type="SMART" id="SM00073">
    <property type="entry name" value="HPT"/>
    <property type="match status" value="1"/>
</dbReference>
<gene>
    <name evidence="31" type="ORF">H6G03_05035</name>
</gene>
<protein>
    <recommendedName>
        <fullName evidence="22">Circadian input-output histidine kinase CikA</fullName>
        <ecNumber evidence="6">2.7.13.3</ecNumber>
    </recommendedName>
    <alternativeName>
        <fullName evidence="21">Sensory/regulatory protein RpfC</fullName>
    </alternativeName>
</protein>